<dbReference type="Proteomes" id="UP001058074">
    <property type="component" value="Unassembled WGS sequence"/>
</dbReference>
<sequence length="60" mass="6720">MLNKKDKNLDVILLALGILALMLIKNSTRFLGVGLISLSLTYFFIDGAIKMNTRKHNKIS</sequence>
<gene>
    <name evidence="1" type="ORF">rsdtw13_33470</name>
</gene>
<organism evidence="1 2">
    <name type="scientific">Inconstantimicrobium mannanitabidum</name>
    <dbReference type="NCBI Taxonomy" id="1604901"/>
    <lineage>
        <taxon>Bacteria</taxon>
        <taxon>Bacillati</taxon>
        <taxon>Bacillota</taxon>
        <taxon>Clostridia</taxon>
        <taxon>Eubacteriales</taxon>
        <taxon>Clostridiaceae</taxon>
        <taxon>Inconstantimicrobium</taxon>
    </lineage>
</organism>
<evidence type="ECO:0000313" key="2">
    <source>
        <dbReference type="Proteomes" id="UP001058074"/>
    </source>
</evidence>
<accession>A0ACB5RG75</accession>
<name>A0ACB5RG75_9CLOT</name>
<comment type="caution">
    <text evidence="1">The sequence shown here is derived from an EMBL/GenBank/DDBJ whole genome shotgun (WGS) entry which is preliminary data.</text>
</comment>
<dbReference type="EMBL" id="BROD01000001">
    <property type="protein sequence ID" value="GKX68089.1"/>
    <property type="molecule type" value="Genomic_DNA"/>
</dbReference>
<protein>
    <submittedName>
        <fullName evidence="1">Uncharacterized protein</fullName>
    </submittedName>
</protein>
<reference evidence="1" key="1">
    <citation type="journal article" date="2025" name="Int. J. Syst. Evol. Microbiol.">
        <title>Inconstantimicrobium mannanitabidum sp. nov., a novel member of the family Clostridiaceae isolated from anoxic soil under the treatment of reductive soil disinfestation.</title>
        <authorList>
            <person name="Ueki A."/>
            <person name="Tonouchi A."/>
            <person name="Honma S."/>
            <person name="Kaku N."/>
            <person name="Ueki K."/>
        </authorList>
    </citation>
    <scope>NUCLEOTIDE SEQUENCE</scope>
    <source>
        <strain evidence="1">TW13</strain>
    </source>
</reference>
<proteinExistence type="predicted"/>
<keyword evidence="2" id="KW-1185">Reference proteome</keyword>
<evidence type="ECO:0000313" key="1">
    <source>
        <dbReference type="EMBL" id="GKX68089.1"/>
    </source>
</evidence>